<protein>
    <submittedName>
        <fullName evidence="1">11825_t:CDS:1</fullName>
    </submittedName>
</protein>
<organism evidence="1 2">
    <name type="scientific">Racocetra persica</name>
    <dbReference type="NCBI Taxonomy" id="160502"/>
    <lineage>
        <taxon>Eukaryota</taxon>
        <taxon>Fungi</taxon>
        <taxon>Fungi incertae sedis</taxon>
        <taxon>Mucoromycota</taxon>
        <taxon>Glomeromycotina</taxon>
        <taxon>Glomeromycetes</taxon>
        <taxon>Diversisporales</taxon>
        <taxon>Gigasporaceae</taxon>
        <taxon>Racocetra</taxon>
    </lineage>
</organism>
<gene>
    <name evidence="1" type="ORF">RPERSI_LOCUS14024</name>
</gene>
<accession>A0ACA9QFN7</accession>
<comment type="caution">
    <text evidence="1">The sequence shown here is derived from an EMBL/GenBank/DDBJ whole genome shotgun (WGS) entry which is preliminary data.</text>
</comment>
<dbReference type="Proteomes" id="UP000789920">
    <property type="component" value="Unassembled WGS sequence"/>
</dbReference>
<keyword evidence="2" id="KW-1185">Reference proteome</keyword>
<name>A0ACA9QFN7_9GLOM</name>
<dbReference type="EMBL" id="CAJVQC010031783">
    <property type="protein sequence ID" value="CAG8749434.1"/>
    <property type="molecule type" value="Genomic_DNA"/>
</dbReference>
<feature type="non-terminal residue" evidence="1">
    <location>
        <position position="1"/>
    </location>
</feature>
<proteinExistence type="predicted"/>
<evidence type="ECO:0000313" key="2">
    <source>
        <dbReference type="Proteomes" id="UP000789920"/>
    </source>
</evidence>
<evidence type="ECO:0000313" key="1">
    <source>
        <dbReference type="EMBL" id="CAG8749434.1"/>
    </source>
</evidence>
<reference evidence="1" key="1">
    <citation type="submission" date="2021-06" db="EMBL/GenBank/DDBJ databases">
        <authorList>
            <person name="Kallberg Y."/>
            <person name="Tangrot J."/>
            <person name="Rosling A."/>
        </authorList>
    </citation>
    <scope>NUCLEOTIDE SEQUENCE</scope>
    <source>
        <strain evidence="1">MA461A</strain>
    </source>
</reference>
<sequence length="160" mass="18817">EAIRDSNQTTKPVSEALLILPVLSNNEENKHDQRGKQAPISILSRDYITNKKAERWSQTLFHDLEQYNEDVVRLLTKEKLDKYKKISEPKAGPGPRMQFFRKDNKSKNLINEEFSCLEEITDKQKRDLEFREQEELSIALKRRAIAVYHAKVSRSYPDNR</sequence>
<feature type="non-terminal residue" evidence="1">
    <location>
        <position position="160"/>
    </location>
</feature>